<dbReference type="PRINTS" id="PR00455">
    <property type="entry name" value="HTHTETR"/>
</dbReference>
<dbReference type="Pfam" id="PF00440">
    <property type="entry name" value="TetR_N"/>
    <property type="match status" value="1"/>
</dbReference>
<dbReference type="InterPro" id="IPR009057">
    <property type="entry name" value="Homeodomain-like_sf"/>
</dbReference>
<protein>
    <submittedName>
        <fullName evidence="6">TetR/AcrR family transcriptional regulator</fullName>
    </submittedName>
</protein>
<dbReference type="InterPro" id="IPR050109">
    <property type="entry name" value="HTH-type_TetR-like_transc_reg"/>
</dbReference>
<feature type="DNA-binding region" description="H-T-H motif" evidence="4">
    <location>
        <begin position="30"/>
        <end position="49"/>
    </location>
</feature>
<name>A0ABV3P3S2_9ACTN</name>
<gene>
    <name evidence="6" type="ORF">AB1207_05955</name>
</gene>
<dbReference type="Gene3D" id="1.10.357.10">
    <property type="entry name" value="Tetracycline Repressor, domain 2"/>
    <property type="match status" value="1"/>
</dbReference>
<comment type="caution">
    <text evidence="6">The sequence shown here is derived from an EMBL/GenBank/DDBJ whole genome shotgun (WGS) entry which is preliminary data.</text>
</comment>
<evidence type="ECO:0000259" key="5">
    <source>
        <dbReference type="PROSITE" id="PS50977"/>
    </source>
</evidence>
<accession>A0ABV3P3S2</accession>
<keyword evidence="1" id="KW-0805">Transcription regulation</keyword>
<dbReference type="SUPFAM" id="SSF46689">
    <property type="entry name" value="Homeodomain-like"/>
    <property type="match status" value="1"/>
</dbReference>
<dbReference type="RefSeq" id="WP_367636903.1">
    <property type="nucleotide sequence ID" value="NZ_JBFNQN010000003.1"/>
</dbReference>
<evidence type="ECO:0000313" key="7">
    <source>
        <dbReference type="Proteomes" id="UP001555826"/>
    </source>
</evidence>
<evidence type="ECO:0000256" key="1">
    <source>
        <dbReference type="ARBA" id="ARBA00023015"/>
    </source>
</evidence>
<feature type="domain" description="HTH tetR-type" evidence="5">
    <location>
        <begin position="7"/>
        <end position="67"/>
    </location>
</feature>
<evidence type="ECO:0000256" key="2">
    <source>
        <dbReference type="ARBA" id="ARBA00023125"/>
    </source>
</evidence>
<evidence type="ECO:0000313" key="6">
    <source>
        <dbReference type="EMBL" id="MEW9264281.1"/>
    </source>
</evidence>
<dbReference type="Proteomes" id="UP001555826">
    <property type="component" value="Unassembled WGS sequence"/>
</dbReference>
<reference evidence="6 7" key="1">
    <citation type="submission" date="2024-07" db="EMBL/GenBank/DDBJ databases">
        <authorList>
            <person name="Thanompreechachai J."/>
            <person name="Duangmal K."/>
        </authorList>
    </citation>
    <scope>NUCLEOTIDE SEQUENCE [LARGE SCALE GENOMIC DNA]</scope>
    <source>
        <strain evidence="6 7">KCTC 19886</strain>
    </source>
</reference>
<keyword evidence="3" id="KW-0804">Transcription</keyword>
<dbReference type="EMBL" id="JBFNQN010000003">
    <property type="protein sequence ID" value="MEW9264281.1"/>
    <property type="molecule type" value="Genomic_DNA"/>
</dbReference>
<keyword evidence="2 4" id="KW-0238">DNA-binding</keyword>
<organism evidence="6 7">
    <name type="scientific">Kineococcus endophyticus</name>
    <dbReference type="NCBI Taxonomy" id="1181883"/>
    <lineage>
        <taxon>Bacteria</taxon>
        <taxon>Bacillati</taxon>
        <taxon>Actinomycetota</taxon>
        <taxon>Actinomycetes</taxon>
        <taxon>Kineosporiales</taxon>
        <taxon>Kineosporiaceae</taxon>
        <taxon>Kineococcus</taxon>
    </lineage>
</organism>
<sequence length="198" mass="20623">MPRLTKEQIDEEILDAAAALFARHGLEQTSVQRIADAVGYSKTGLLHRFPTKEAIAEATIAHTVDHFEAVAAAVDGTPAGSARDRRVLEALVALAASRPGLVSFMLTSISQGVLTGERLDVLGEVLFRAFGATVPTPGTEPTPAEVTRAVRITSAVGGLAVTSLAFCEVPTTDLADDLVAAALGALGHPDAHPHETEN</sequence>
<evidence type="ECO:0000256" key="4">
    <source>
        <dbReference type="PROSITE-ProRule" id="PRU00335"/>
    </source>
</evidence>
<proteinExistence type="predicted"/>
<evidence type="ECO:0000256" key="3">
    <source>
        <dbReference type="ARBA" id="ARBA00023163"/>
    </source>
</evidence>
<dbReference type="InterPro" id="IPR001647">
    <property type="entry name" value="HTH_TetR"/>
</dbReference>
<dbReference type="PANTHER" id="PTHR30055:SF234">
    <property type="entry name" value="HTH-TYPE TRANSCRIPTIONAL REGULATOR BETI"/>
    <property type="match status" value="1"/>
</dbReference>
<dbReference type="PANTHER" id="PTHR30055">
    <property type="entry name" value="HTH-TYPE TRANSCRIPTIONAL REGULATOR RUTR"/>
    <property type="match status" value="1"/>
</dbReference>
<keyword evidence="7" id="KW-1185">Reference proteome</keyword>
<dbReference type="PROSITE" id="PS50977">
    <property type="entry name" value="HTH_TETR_2"/>
    <property type="match status" value="1"/>
</dbReference>